<dbReference type="SUPFAM" id="SSF56219">
    <property type="entry name" value="DNase I-like"/>
    <property type="match status" value="1"/>
</dbReference>
<evidence type="ECO:0000259" key="6">
    <source>
        <dbReference type="Pfam" id="PF03372"/>
    </source>
</evidence>
<sequence length="593" mass="66030">MDSPVRTKSNPPAKSGTWINVPRRTSRPPKRPAEGAPGPVTDRTGGSPGNRYAALASDPGQDTGPFQRPNSHPQSANPPVPINSHQANKKPHYQPTKTSNRKIAPNKKQAQASATLESSRAPLKDISNTNLPIPPKAHRGPVNPSEQATHGAGKKTLTRTFRDIFSSWRPDMAVVVEPRLSGPRAEQNESRISMDVIFSHTQFVHTRVSGGAGSFLFTAVYASPQDKWRRYLWQNIEIMAAQSIEPWLLAGDFNAVLAGHERKDQLGRQGLANRAFRSCVSESGLAVTDLDSLWVKVIRGKYFKEPDLAPLVLKPRPGSNLWRAIFYLWPVFRQAITWKIGDGRSAFFWDDIWLDIPSPLRELCVSIPEPLTSVKVVDLVAADNQWNWGALAALLPNQVASKIGQLPLPREGASPDLARWSFNQTGQNKNTKVAPWRWRWSTPLKGFWKINVACSQDNMGALLGSGGLIPILETLYNASKRTSNHIYISLIILLILSQDASFNARVLVLPNVPWYQEHPLHQTSLGSLMVIILIRTVKYNLSKLRSAELHIYSTDFLRIVLEILNAIFTYALPRNPEVVYAILQRKDRGVSAI</sequence>
<dbReference type="AlphaFoldDB" id="A0A9Q0FD32"/>
<dbReference type="Pfam" id="PF09742">
    <property type="entry name" value="Dymeclin"/>
    <property type="match status" value="2"/>
</dbReference>
<evidence type="ECO:0000313" key="7">
    <source>
        <dbReference type="EMBL" id="KAJ4829268.1"/>
    </source>
</evidence>
<comment type="caution">
    <text evidence="7">The sequence shown here is derived from an EMBL/GenBank/DDBJ whole genome shotgun (WGS) entry which is preliminary data.</text>
</comment>
<name>A0A9Q0FD32_9ROSI</name>
<evidence type="ECO:0000256" key="2">
    <source>
        <dbReference type="ARBA" id="ARBA00015736"/>
    </source>
</evidence>
<protein>
    <recommendedName>
        <fullName evidence="2">Dymeclin</fullName>
    </recommendedName>
</protein>
<evidence type="ECO:0000256" key="4">
    <source>
        <dbReference type="ARBA" id="ARBA00023288"/>
    </source>
</evidence>
<dbReference type="GO" id="GO:0005794">
    <property type="term" value="C:Golgi apparatus"/>
    <property type="evidence" value="ECO:0007669"/>
    <property type="project" value="TreeGrafter"/>
</dbReference>
<evidence type="ECO:0000256" key="5">
    <source>
        <dbReference type="SAM" id="MobiDB-lite"/>
    </source>
</evidence>
<evidence type="ECO:0000313" key="8">
    <source>
        <dbReference type="Proteomes" id="UP001141552"/>
    </source>
</evidence>
<accession>A0A9Q0FD32</accession>
<dbReference type="OrthoDB" id="1750980at2759"/>
<dbReference type="InterPro" id="IPR019142">
    <property type="entry name" value="Dymeclin"/>
</dbReference>
<dbReference type="Gene3D" id="3.60.10.10">
    <property type="entry name" value="Endonuclease/exonuclease/phosphatase"/>
    <property type="match status" value="1"/>
</dbReference>
<dbReference type="GO" id="GO:0003824">
    <property type="term" value="F:catalytic activity"/>
    <property type="evidence" value="ECO:0007669"/>
    <property type="project" value="InterPro"/>
</dbReference>
<dbReference type="PANTHER" id="PTHR12895:SF9">
    <property type="entry name" value="DYMECLIN"/>
    <property type="match status" value="1"/>
</dbReference>
<organism evidence="7 8">
    <name type="scientific">Turnera subulata</name>
    <dbReference type="NCBI Taxonomy" id="218843"/>
    <lineage>
        <taxon>Eukaryota</taxon>
        <taxon>Viridiplantae</taxon>
        <taxon>Streptophyta</taxon>
        <taxon>Embryophyta</taxon>
        <taxon>Tracheophyta</taxon>
        <taxon>Spermatophyta</taxon>
        <taxon>Magnoliopsida</taxon>
        <taxon>eudicotyledons</taxon>
        <taxon>Gunneridae</taxon>
        <taxon>Pentapetalae</taxon>
        <taxon>rosids</taxon>
        <taxon>fabids</taxon>
        <taxon>Malpighiales</taxon>
        <taxon>Passifloraceae</taxon>
        <taxon>Turnera</taxon>
    </lineage>
</organism>
<dbReference type="EMBL" id="JAKUCV010005933">
    <property type="protein sequence ID" value="KAJ4829268.1"/>
    <property type="molecule type" value="Genomic_DNA"/>
</dbReference>
<feature type="compositionally biased region" description="Polar residues" evidence="5">
    <location>
        <begin position="1"/>
        <end position="12"/>
    </location>
</feature>
<dbReference type="GO" id="GO:0007030">
    <property type="term" value="P:Golgi organization"/>
    <property type="evidence" value="ECO:0007669"/>
    <property type="project" value="TreeGrafter"/>
</dbReference>
<feature type="compositionally biased region" description="Polar residues" evidence="5">
    <location>
        <begin position="108"/>
        <end position="118"/>
    </location>
</feature>
<dbReference type="InterPro" id="IPR005135">
    <property type="entry name" value="Endo/exonuclease/phosphatase"/>
</dbReference>
<dbReference type="Proteomes" id="UP001141552">
    <property type="component" value="Unassembled WGS sequence"/>
</dbReference>
<dbReference type="Pfam" id="PF03372">
    <property type="entry name" value="Exo_endo_phos"/>
    <property type="match status" value="1"/>
</dbReference>
<gene>
    <name evidence="7" type="ORF">Tsubulata_046804</name>
</gene>
<keyword evidence="4" id="KW-0449">Lipoprotein</keyword>
<evidence type="ECO:0000256" key="1">
    <source>
        <dbReference type="ARBA" id="ARBA00010603"/>
    </source>
</evidence>
<evidence type="ECO:0000256" key="3">
    <source>
        <dbReference type="ARBA" id="ARBA00022707"/>
    </source>
</evidence>
<reference evidence="7" key="1">
    <citation type="submission" date="2022-02" db="EMBL/GenBank/DDBJ databases">
        <authorList>
            <person name="Henning P.M."/>
            <person name="McCubbin A.G."/>
            <person name="Shore J.S."/>
        </authorList>
    </citation>
    <scope>NUCLEOTIDE SEQUENCE</scope>
    <source>
        <strain evidence="7">F60SS</strain>
        <tissue evidence="7">Leaves</tissue>
    </source>
</reference>
<dbReference type="InterPro" id="IPR036691">
    <property type="entry name" value="Endo/exonu/phosph_ase_sf"/>
</dbReference>
<keyword evidence="3" id="KW-0519">Myristate</keyword>
<proteinExistence type="inferred from homology"/>
<comment type="similarity">
    <text evidence="1">Belongs to the dymeclin family.</text>
</comment>
<reference evidence="7" key="2">
    <citation type="journal article" date="2023" name="Plants (Basel)">
        <title>Annotation of the Turnera subulata (Passifloraceae) Draft Genome Reveals the S-Locus Evolved after the Divergence of Turneroideae from Passifloroideae in a Stepwise Manner.</title>
        <authorList>
            <person name="Henning P.M."/>
            <person name="Roalson E.H."/>
            <person name="Mir W."/>
            <person name="McCubbin A.G."/>
            <person name="Shore J.S."/>
        </authorList>
    </citation>
    <scope>NUCLEOTIDE SEQUENCE</scope>
    <source>
        <strain evidence="7">F60SS</strain>
    </source>
</reference>
<dbReference type="PANTHER" id="PTHR12895">
    <property type="entry name" value="DYMECLIN"/>
    <property type="match status" value="1"/>
</dbReference>
<feature type="domain" description="Endonuclease/exonuclease/phosphatase" evidence="6">
    <location>
        <begin position="215"/>
        <end position="285"/>
    </location>
</feature>
<keyword evidence="8" id="KW-1185">Reference proteome</keyword>
<feature type="region of interest" description="Disordered" evidence="5">
    <location>
        <begin position="1"/>
        <end position="154"/>
    </location>
</feature>